<feature type="domain" description="Histidine kinase" evidence="9">
    <location>
        <begin position="162"/>
        <end position="367"/>
    </location>
</feature>
<sequence length="373" mass="40325">MAFVAALDFMIVAISINPPAQVAVAIADTIVAAVAWFGPWRRWAPQWQLVLAAPIIAIITYATLAFDGLAAGTGPYFVLLHAWVGLNFSRWVAWALAPVTAVCYAGSLLSVEQSAETVANAVTIVVAALLVGLLIATQIDAQRRDRDRIAKAERWRAALSATLAHDLRSPLATMQLAVELVRGEDDTMSPTERARLLDNVLRQVDRVNRLAASLLDMERIDANGSLRLDLEQVRLANVLYEAVELVGSAGIAVDVDPALSIEVDRERLLQMLVNLLANARRHGQPPVVVRVEQVPGWVSIEVRDHGPGVADAVRGSLFGRFAAVDADGSVGLGLWIVDQLARAHHGRVRYEPAEPGARLVLMLPTRQPGRVTG</sequence>
<feature type="transmembrane region" description="Helical" evidence="8">
    <location>
        <begin position="49"/>
        <end position="71"/>
    </location>
</feature>
<dbReference type="SMART" id="SM00388">
    <property type="entry name" value="HisKA"/>
    <property type="match status" value="1"/>
</dbReference>
<dbReference type="Pfam" id="PF00512">
    <property type="entry name" value="HisKA"/>
    <property type="match status" value="1"/>
</dbReference>
<dbReference type="EC" id="2.7.13.3" evidence="3"/>
<keyword evidence="8" id="KW-1133">Transmembrane helix</keyword>
<dbReference type="Proteomes" id="UP001499978">
    <property type="component" value="Unassembled WGS sequence"/>
</dbReference>
<keyword evidence="8" id="KW-0812">Transmembrane</keyword>
<organism evidence="10 11">
    <name type="scientific">Pilimelia columellifera subsp. columellifera</name>
    <dbReference type="NCBI Taxonomy" id="706583"/>
    <lineage>
        <taxon>Bacteria</taxon>
        <taxon>Bacillati</taxon>
        <taxon>Actinomycetota</taxon>
        <taxon>Actinomycetes</taxon>
        <taxon>Micromonosporales</taxon>
        <taxon>Micromonosporaceae</taxon>
        <taxon>Pilimelia</taxon>
    </lineage>
</organism>
<evidence type="ECO:0000259" key="9">
    <source>
        <dbReference type="PROSITE" id="PS50109"/>
    </source>
</evidence>
<dbReference type="InterPro" id="IPR003594">
    <property type="entry name" value="HATPase_dom"/>
</dbReference>
<feature type="transmembrane region" description="Helical" evidence="8">
    <location>
        <begin position="20"/>
        <end position="37"/>
    </location>
</feature>
<evidence type="ECO:0000256" key="3">
    <source>
        <dbReference type="ARBA" id="ARBA00012438"/>
    </source>
</evidence>
<evidence type="ECO:0000313" key="10">
    <source>
        <dbReference type="EMBL" id="GAA2514552.1"/>
    </source>
</evidence>
<dbReference type="InterPro" id="IPR005467">
    <property type="entry name" value="His_kinase_dom"/>
</dbReference>
<proteinExistence type="predicted"/>
<dbReference type="EMBL" id="BAAARY010000002">
    <property type="protein sequence ID" value="GAA2514552.1"/>
    <property type="molecule type" value="Genomic_DNA"/>
</dbReference>
<dbReference type="InterPro" id="IPR036890">
    <property type="entry name" value="HATPase_C_sf"/>
</dbReference>
<reference evidence="11" key="1">
    <citation type="journal article" date="2019" name="Int. J. Syst. Evol. Microbiol.">
        <title>The Global Catalogue of Microorganisms (GCM) 10K type strain sequencing project: providing services to taxonomists for standard genome sequencing and annotation.</title>
        <authorList>
            <consortium name="The Broad Institute Genomics Platform"/>
            <consortium name="The Broad Institute Genome Sequencing Center for Infectious Disease"/>
            <person name="Wu L."/>
            <person name="Ma J."/>
        </authorList>
    </citation>
    <scope>NUCLEOTIDE SEQUENCE [LARGE SCALE GENOMIC DNA]</scope>
    <source>
        <strain evidence="11">JCM 3367</strain>
    </source>
</reference>
<name>A0ABP6AFS6_9ACTN</name>
<evidence type="ECO:0000256" key="2">
    <source>
        <dbReference type="ARBA" id="ARBA00004236"/>
    </source>
</evidence>
<dbReference type="SUPFAM" id="SSF47384">
    <property type="entry name" value="Homodimeric domain of signal transducing histidine kinase"/>
    <property type="match status" value="1"/>
</dbReference>
<keyword evidence="4" id="KW-0597">Phosphoprotein</keyword>
<evidence type="ECO:0000313" key="11">
    <source>
        <dbReference type="Proteomes" id="UP001499978"/>
    </source>
</evidence>
<keyword evidence="7" id="KW-0902">Two-component regulatory system</keyword>
<dbReference type="PANTHER" id="PTHR43711">
    <property type="entry name" value="TWO-COMPONENT HISTIDINE KINASE"/>
    <property type="match status" value="1"/>
</dbReference>
<evidence type="ECO:0000256" key="6">
    <source>
        <dbReference type="ARBA" id="ARBA00022777"/>
    </source>
</evidence>
<dbReference type="InterPro" id="IPR036097">
    <property type="entry name" value="HisK_dim/P_sf"/>
</dbReference>
<dbReference type="InterPro" id="IPR004358">
    <property type="entry name" value="Sig_transdc_His_kin-like_C"/>
</dbReference>
<accession>A0ABP6AFS6</accession>
<dbReference type="CDD" id="cd00082">
    <property type="entry name" value="HisKA"/>
    <property type="match status" value="1"/>
</dbReference>
<evidence type="ECO:0000256" key="7">
    <source>
        <dbReference type="ARBA" id="ARBA00023012"/>
    </source>
</evidence>
<dbReference type="SUPFAM" id="SSF55874">
    <property type="entry name" value="ATPase domain of HSP90 chaperone/DNA topoisomerase II/histidine kinase"/>
    <property type="match status" value="1"/>
</dbReference>
<dbReference type="InterPro" id="IPR050736">
    <property type="entry name" value="Sensor_HK_Regulatory"/>
</dbReference>
<comment type="catalytic activity">
    <reaction evidence="1">
        <text>ATP + protein L-histidine = ADP + protein N-phospho-L-histidine.</text>
        <dbReference type="EC" id="2.7.13.3"/>
    </reaction>
</comment>
<keyword evidence="6" id="KW-0418">Kinase</keyword>
<keyword evidence="5" id="KW-0808">Transferase</keyword>
<comment type="caution">
    <text evidence="10">The sequence shown here is derived from an EMBL/GenBank/DDBJ whole genome shotgun (WGS) entry which is preliminary data.</text>
</comment>
<dbReference type="PROSITE" id="PS50109">
    <property type="entry name" value="HIS_KIN"/>
    <property type="match status" value="1"/>
</dbReference>
<comment type="subcellular location">
    <subcellularLocation>
        <location evidence="2">Cell membrane</location>
    </subcellularLocation>
</comment>
<dbReference type="Gene3D" id="1.10.287.130">
    <property type="match status" value="1"/>
</dbReference>
<gene>
    <name evidence="10" type="ORF">GCM10010201_08360</name>
</gene>
<dbReference type="SMART" id="SM00387">
    <property type="entry name" value="HATPase_c"/>
    <property type="match status" value="1"/>
</dbReference>
<feature type="transmembrane region" description="Helical" evidence="8">
    <location>
        <begin position="91"/>
        <end position="111"/>
    </location>
</feature>
<evidence type="ECO:0000256" key="1">
    <source>
        <dbReference type="ARBA" id="ARBA00000085"/>
    </source>
</evidence>
<dbReference type="Gene3D" id="3.30.565.10">
    <property type="entry name" value="Histidine kinase-like ATPase, C-terminal domain"/>
    <property type="match status" value="1"/>
</dbReference>
<dbReference type="InterPro" id="IPR003661">
    <property type="entry name" value="HisK_dim/P_dom"/>
</dbReference>
<feature type="transmembrane region" description="Helical" evidence="8">
    <location>
        <begin position="118"/>
        <end position="139"/>
    </location>
</feature>
<evidence type="ECO:0000256" key="8">
    <source>
        <dbReference type="SAM" id="Phobius"/>
    </source>
</evidence>
<dbReference type="PANTHER" id="PTHR43711:SF1">
    <property type="entry name" value="HISTIDINE KINASE 1"/>
    <property type="match status" value="1"/>
</dbReference>
<protein>
    <recommendedName>
        <fullName evidence="3">histidine kinase</fullName>
        <ecNumber evidence="3">2.7.13.3</ecNumber>
    </recommendedName>
</protein>
<dbReference type="Pfam" id="PF02518">
    <property type="entry name" value="HATPase_c"/>
    <property type="match status" value="1"/>
</dbReference>
<keyword evidence="11" id="KW-1185">Reference proteome</keyword>
<keyword evidence="8" id="KW-0472">Membrane</keyword>
<evidence type="ECO:0000256" key="5">
    <source>
        <dbReference type="ARBA" id="ARBA00022679"/>
    </source>
</evidence>
<evidence type="ECO:0000256" key="4">
    <source>
        <dbReference type="ARBA" id="ARBA00022553"/>
    </source>
</evidence>
<dbReference type="PRINTS" id="PR00344">
    <property type="entry name" value="BCTRLSENSOR"/>
</dbReference>